<dbReference type="Gene3D" id="1.25.40.20">
    <property type="entry name" value="Ankyrin repeat-containing domain"/>
    <property type="match status" value="1"/>
</dbReference>
<dbReference type="InterPro" id="IPR013783">
    <property type="entry name" value="Ig-like_fold"/>
</dbReference>
<dbReference type="PROSITE" id="PS51437">
    <property type="entry name" value="CG_1"/>
    <property type="match status" value="1"/>
</dbReference>
<dbReference type="SMART" id="SM01076">
    <property type="entry name" value="CG-1"/>
    <property type="match status" value="1"/>
</dbReference>
<dbReference type="PANTHER" id="PTHR23335:SF1">
    <property type="entry name" value="CALMODULIN-BINDING TRANSCRIPTION ACTIVATOR, ISOFORM F"/>
    <property type="match status" value="1"/>
</dbReference>
<comment type="similarity">
    <text evidence="2">Belongs to the CAMTA family.</text>
</comment>
<dbReference type="InterPro" id="IPR036770">
    <property type="entry name" value="Ankyrin_rpt-contain_sf"/>
</dbReference>
<dbReference type="GO" id="GO:0048468">
    <property type="term" value="P:cell development"/>
    <property type="evidence" value="ECO:0007669"/>
    <property type="project" value="UniProtKB-ARBA"/>
</dbReference>
<dbReference type="GO" id="GO:0005634">
    <property type="term" value="C:nucleus"/>
    <property type="evidence" value="ECO:0007669"/>
    <property type="project" value="UniProtKB-SubCell"/>
</dbReference>
<keyword evidence="3" id="KW-0677">Repeat</keyword>
<feature type="region of interest" description="Disordered" evidence="10">
    <location>
        <begin position="1082"/>
        <end position="1105"/>
    </location>
</feature>
<dbReference type="PROSITE" id="PS50096">
    <property type="entry name" value="IQ"/>
    <property type="match status" value="1"/>
</dbReference>
<keyword evidence="13" id="KW-1185">Reference proteome</keyword>
<dbReference type="Gene3D" id="1.20.5.190">
    <property type="match status" value="1"/>
</dbReference>
<dbReference type="Gene3D" id="2.60.40.10">
    <property type="entry name" value="Immunoglobulins"/>
    <property type="match status" value="1"/>
</dbReference>
<comment type="subunit">
    <text evidence="9">May interact with calmodulin.</text>
</comment>
<evidence type="ECO:0000256" key="6">
    <source>
        <dbReference type="ARBA" id="ARBA00023159"/>
    </source>
</evidence>
<accession>A0A5E4N3Y5</accession>
<keyword evidence="4" id="KW-0805">Transcription regulation</keyword>
<evidence type="ECO:0000256" key="9">
    <source>
        <dbReference type="ARBA" id="ARBA00029480"/>
    </source>
</evidence>
<dbReference type="GO" id="GO:0003690">
    <property type="term" value="F:double-stranded DNA binding"/>
    <property type="evidence" value="ECO:0007669"/>
    <property type="project" value="TreeGrafter"/>
</dbReference>
<dbReference type="Pfam" id="PF12796">
    <property type="entry name" value="Ank_2"/>
    <property type="match status" value="1"/>
</dbReference>
<evidence type="ECO:0000256" key="1">
    <source>
        <dbReference type="ARBA" id="ARBA00004123"/>
    </source>
</evidence>
<evidence type="ECO:0000256" key="10">
    <source>
        <dbReference type="SAM" id="MobiDB-lite"/>
    </source>
</evidence>
<evidence type="ECO:0000259" key="11">
    <source>
        <dbReference type="PROSITE" id="PS51437"/>
    </source>
</evidence>
<feature type="region of interest" description="Disordered" evidence="10">
    <location>
        <begin position="477"/>
        <end position="510"/>
    </location>
</feature>
<evidence type="ECO:0000256" key="3">
    <source>
        <dbReference type="ARBA" id="ARBA00022737"/>
    </source>
</evidence>
<dbReference type="EMBL" id="CABPRJ010001493">
    <property type="protein sequence ID" value="VVC38690.1"/>
    <property type="molecule type" value="Genomic_DNA"/>
</dbReference>
<name>A0A5E4N3Y5_9HEMI</name>
<dbReference type="SMART" id="SM00015">
    <property type="entry name" value="IQ"/>
    <property type="match status" value="2"/>
</dbReference>
<feature type="region of interest" description="Disordered" evidence="10">
    <location>
        <begin position="1400"/>
        <end position="1448"/>
    </location>
</feature>
<reference evidence="12 13" key="1">
    <citation type="submission" date="2019-08" db="EMBL/GenBank/DDBJ databases">
        <authorList>
            <person name="Alioto T."/>
            <person name="Alioto T."/>
            <person name="Gomez Garrido J."/>
        </authorList>
    </citation>
    <scope>NUCLEOTIDE SEQUENCE [LARGE SCALE GENOMIC DNA]</scope>
</reference>
<feature type="compositionally biased region" description="Polar residues" evidence="10">
    <location>
        <begin position="1400"/>
        <end position="1418"/>
    </location>
</feature>
<dbReference type="Proteomes" id="UP000325440">
    <property type="component" value="Unassembled WGS sequence"/>
</dbReference>
<dbReference type="PANTHER" id="PTHR23335">
    <property type="entry name" value="CALMODULIN-BINDING TRANSCRIPTION ACTIVATOR CAMTA"/>
    <property type="match status" value="1"/>
</dbReference>
<dbReference type="SUPFAM" id="SSF52540">
    <property type="entry name" value="P-loop containing nucleoside triphosphate hydrolases"/>
    <property type="match status" value="1"/>
</dbReference>
<dbReference type="Pfam" id="PF03859">
    <property type="entry name" value="CG-1"/>
    <property type="match status" value="1"/>
</dbReference>
<comment type="subcellular location">
    <subcellularLocation>
        <location evidence="1">Nucleus</location>
    </subcellularLocation>
</comment>
<feature type="compositionally biased region" description="Basic and acidic residues" evidence="10">
    <location>
        <begin position="1082"/>
        <end position="1091"/>
    </location>
</feature>
<organism evidence="12 13">
    <name type="scientific">Cinara cedri</name>
    <dbReference type="NCBI Taxonomy" id="506608"/>
    <lineage>
        <taxon>Eukaryota</taxon>
        <taxon>Metazoa</taxon>
        <taxon>Ecdysozoa</taxon>
        <taxon>Arthropoda</taxon>
        <taxon>Hexapoda</taxon>
        <taxon>Insecta</taxon>
        <taxon>Pterygota</taxon>
        <taxon>Neoptera</taxon>
        <taxon>Paraneoptera</taxon>
        <taxon>Hemiptera</taxon>
        <taxon>Sternorrhyncha</taxon>
        <taxon>Aphidomorpha</taxon>
        <taxon>Aphidoidea</taxon>
        <taxon>Aphididae</taxon>
        <taxon>Lachninae</taxon>
        <taxon>Cinara</taxon>
    </lineage>
</organism>
<evidence type="ECO:0000256" key="8">
    <source>
        <dbReference type="ARBA" id="ARBA00023242"/>
    </source>
</evidence>
<evidence type="ECO:0000256" key="7">
    <source>
        <dbReference type="ARBA" id="ARBA00023163"/>
    </source>
</evidence>
<keyword evidence="8" id="KW-0539">Nucleus</keyword>
<feature type="compositionally biased region" description="Low complexity" evidence="10">
    <location>
        <begin position="489"/>
        <end position="510"/>
    </location>
</feature>
<dbReference type="InterPro" id="IPR000048">
    <property type="entry name" value="IQ_motif_EF-hand-BS"/>
</dbReference>
<evidence type="ECO:0000313" key="13">
    <source>
        <dbReference type="Proteomes" id="UP000325440"/>
    </source>
</evidence>
<keyword evidence="5" id="KW-0040">ANK repeat</keyword>
<evidence type="ECO:0000256" key="2">
    <source>
        <dbReference type="ARBA" id="ARBA00008267"/>
    </source>
</evidence>
<dbReference type="GO" id="GO:0003712">
    <property type="term" value="F:transcription coregulator activity"/>
    <property type="evidence" value="ECO:0007669"/>
    <property type="project" value="TreeGrafter"/>
</dbReference>
<dbReference type="OrthoDB" id="407555at2759"/>
<dbReference type="InterPro" id="IPR014756">
    <property type="entry name" value="Ig_E-set"/>
</dbReference>
<proteinExistence type="inferred from homology"/>
<evidence type="ECO:0000313" key="12">
    <source>
        <dbReference type="EMBL" id="VVC38690.1"/>
    </source>
</evidence>
<dbReference type="Pfam" id="PF01833">
    <property type="entry name" value="TIG"/>
    <property type="match status" value="1"/>
</dbReference>
<evidence type="ECO:0000256" key="4">
    <source>
        <dbReference type="ARBA" id="ARBA00023015"/>
    </source>
</evidence>
<dbReference type="InterPro" id="IPR002909">
    <property type="entry name" value="IPT_dom"/>
</dbReference>
<dbReference type="GO" id="GO:0006357">
    <property type="term" value="P:regulation of transcription by RNA polymerase II"/>
    <property type="evidence" value="ECO:0007669"/>
    <property type="project" value="TreeGrafter"/>
</dbReference>
<dbReference type="InterPro" id="IPR005559">
    <property type="entry name" value="CG-1_dom"/>
</dbReference>
<dbReference type="SUPFAM" id="SSF81296">
    <property type="entry name" value="E set domains"/>
    <property type="match status" value="1"/>
</dbReference>
<dbReference type="GO" id="GO:0048731">
    <property type="term" value="P:system development"/>
    <property type="evidence" value="ECO:0007669"/>
    <property type="project" value="UniProtKB-ARBA"/>
</dbReference>
<keyword evidence="7" id="KW-0804">Transcription</keyword>
<protein>
    <submittedName>
        <fullName evidence="12">IPT domain,Immunoglobulin E-set,Immunoglobulin-like fold,P-loop containing nucleoside triphosphate</fullName>
    </submittedName>
</protein>
<feature type="region of interest" description="Disordered" evidence="10">
    <location>
        <begin position="1"/>
        <end position="20"/>
    </location>
</feature>
<dbReference type="InterPro" id="IPR027417">
    <property type="entry name" value="P-loop_NTPase"/>
</dbReference>
<dbReference type="InterPro" id="IPR002110">
    <property type="entry name" value="Ankyrin_rpt"/>
</dbReference>
<keyword evidence="6" id="KW-0010">Activator</keyword>
<feature type="domain" description="CG-1" evidence="11">
    <location>
        <begin position="270"/>
        <end position="395"/>
    </location>
</feature>
<sequence>MIMHKYITKRNAPSTSGEPAKKKCRSYNNEYFKYGFISLDNKPQCVVCFQVPSQESMKRSKLIRHLETNHPLLVKKPIDFFERKSLFLKNQQTCILKSSQNNTATLEASYLVALRVARESKPHTIAENLILLAAIDMVNIMIGAEEANKLKTIPLSNDTISRRINKISSDVHNQIVQNLKSSEYFSIQFDESTDVTNLAQFLCFVRYECDGAIKENMLFANQYRVMLLDKALSADKTLQIQFASPDLNKFWISRKNEHGSLVTEALEILIPFATFYLCEKGFTSMEIAAILINFERHSEWQSKEVKIRPKSGSMLLYSRKKVRYRRDGYCWKKRKDGKTTREDHMKLKVQGTECIYGCYVHSAILPTFHRRCYWLLQNPDMVLVHYLNVPYPDDNKLSVISPSLALWADRKEWTKDELLSQLKPMFYEEDPDLNNEMEVSTAECVAAMVTQLMEWQKNARATLLSRTLECGCPDSTCPDGQSCSRPIRRISPSDSNQVSSTTGSRSRPGTMLLANHHVNSSRTMNALIMNNHVNKANQSHLNAAALNNNLLVNSTRDFRNQPSQQQQILLKHECRDNNHVLNNQQTINMTDNNHIPTTMISYKPAQATDEVIHVFTEKPSYHTSPNQDDHVHLFHGQEHHLKQQSEHVKPEFYNVTLELSHDDIQQTLSANMPISCANADQLLRLDDDRNNKNLDGTGDDVFVSLDAFDMLTDFQELDILEHATQQASNLVTDIGANPMDLQPHHGQTQLDMDVLQITDYCPEWAFPEGGVKVLITGPWFSSSSYTVMFDTITVPSTLIQGGVLRCYCPAHDIGTVALQVVIDGRPVSTTAVFEYRQHEFPLTISSLTTPHTPSLLKFHLLQKLDNLEDYLQPNSHENDHPLKENIVMFGKPNFEDKLVNYCEKMKQFSWKSESECNVKHLETETTILHMAAFLGYSKLVCILLQWKLENVSLFLETEVNVSKQDREGYTPLMWACKKGHKDTAVLLCQWYQTVQNSNNFNPDFAHPDILESVHQYFNDFNQNQYYTDEQLSNDVFLRPNENGIICDDKKEINQKFEEPNNLMPLPTNNNKSVTVLCSKEQNRPYKNDIKPQETQGSKRPHPSDFLQTDDYNYDQFCKPSLYFPSIQKFQKNLFLPLQSPTSDSGISSEKSPVLTKSDFITWEQDARVLALAEQFIAAMPDHIKNENGSHCNITESSISMEVLEDPPSSVSSCCFDTSSEINTAEFNDHVYNYRLKDREIETPTSSTNLSPVSSASQCSPMSPPPTAADLCEFLHASSKNQYFENNFSNLTLSDYEQRELYEAAKIIQKAYRTYKKREEDKEISAASVIQNYYRRYKQYAYYKQMTRAAVLIQNQYRLYRRHKRFKKEVPQHYSNNVFSVIKKSQTQKQQNQAARKIQQFMRQSKNGTSPPVTINERTIGSRKREANGNHNMKYPPTKVAQYSTVDRK</sequence>
<dbReference type="FunFam" id="2.60.40.10:FF:000089">
    <property type="entry name" value="calmodulin-binding transcription activator 2 isoform X1"/>
    <property type="match status" value="1"/>
</dbReference>
<evidence type="ECO:0000256" key="5">
    <source>
        <dbReference type="ARBA" id="ARBA00023043"/>
    </source>
</evidence>
<dbReference type="SUPFAM" id="SSF48403">
    <property type="entry name" value="Ankyrin repeat"/>
    <property type="match status" value="1"/>
</dbReference>
<gene>
    <name evidence="12" type="ORF">CINCED_3A001663</name>
</gene>
<dbReference type="CDD" id="cd23767">
    <property type="entry name" value="IQCD"/>
    <property type="match status" value="1"/>
</dbReference>